<dbReference type="InterPro" id="IPR036388">
    <property type="entry name" value="WH-like_DNA-bd_sf"/>
</dbReference>
<dbReference type="Pfam" id="PF00619">
    <property type="entry name" value="CARD"/>
    <property type="match status" value="1"/>
</dbReference>
<keyword evidence="3" id="KW-0677">Repeat</keyword>
<accession>A0A7M7QKE0</accession>
<dbReference type="InterPro" id="IPR036322">
    <property type="entry name" value="WD40_repeat_dom_sf"/>
</dbReference>
<dbReference type="Gene3D" id="1.10.8.430">
    <property type="entry name" value="Helical domain of apoptotic protease-activating factors"/>
    <property type="match status" value="1"/>
</dbReference>
<name>A0A7M7QKE0_NASVI</name>
<dbReference type="OrthoDB" id="1357022at2759"/>
<dbReference type="GO" id="GO:0006915">
    <property type="term" value="P:apoptotic process"/>
    <property type="evidence" value="ECO:0007669"/>
    <property type="project" value="UniProtKB-KW"/>
</dbReference>
<proteinExistence type="predicted"/>
<feature type="domain" description="CARD" evidence="5">
    <location>
        <begin position="1"/>
        <end position="78"/>
    </location>
</feature>
<evidence type="ECO:0000313" key="7">
    <source>
        <dbReference type="Proteomes" id="UP000002358"/>
    </source>
</evidence>
<evidence type="ECO:0000256" key="4">
    <source>
        <dbReference type="PROSITE-ProRule" id="PRU00221"/>
    </source>
</evidence>
<evidence type="ECO:0000313" key="6">
    <source>
        <dbReference type="EnsemblMetazoa" id="XP_031787924"/>
    </source>
</evidence>
<dbReference type="KEGG" id="nvi:100679184"/>
<dbReference type="InterPro" id="IPR048975">
    <property type="entry name" value="WHD_APAF1"/>
</dbReference>
<dbReference type="InterPro" id="IPR011029">
    <property type="entry name" value="DEATH-like_dom_sf"/>
</dbReference>
<dbReference type="InterPro" id="IPR041452">
    <property type="entry name" value="APAF1_C"/>
</dbReference>
<dbReference type="InterPro" id="IPR001680">
    <property type="entry name" value="WD40_rpt"/>
</dbReference>
<keyword evidence="2" id="KW-0053">Apoptosis</keyword>
<dbReference type="GO" id="GO:0005829">
    <property type="term" value="C:cytosol"/>
    <property type="evidence" value="ECO:0007669"/>
    <property type="project" value="UniProtKB-ARBA"/>
</dbReference>
<dbReference type="PRINTS" id="PR00364">
    <property type="entry name" value="DISEASERSIST"/>
</dbReference>
<dbReference type="SUPFAM" id="SSF47986">
    <property type="entry name" value="DEATH domain"/>
    <property type="match status" value="1"/>
</dbReference>
<dbReference type="CDD" id="cd01671">
    <property type="entry name" value="CARD"/>
    <property type="match status" value="1"/>
</dbReference>
<dbReference type="InterPro" id="IPR042197">
    <property type="entry name" value="Apaf_helical"/>
</dbReference>
<dbReference type="InParanoid" id="A0A7M7QKE0"/>
<dbReference type="InterPro" id="IPR027417">
    <property type="entry name" value="P-loop_NTPase"/>
</dbReference>
<keyword evidence="1 4" id="KW-0853">WD repeat</keyword>
<dbReference type="Pfam" id="PF17908">
    <property type="entry name" value="APAF1_C"/>
    <property type="match status" value="1"/>
</dbReference>
<dbReference type="EnsemblMetazoa" id="XM_031932063">
    <property type="protein sequence ID" value="XP_031787923"/>
    <property type="gene ID" value="LOC100679184"/>
</dbReference>
<organism evidence="6 7">
    <name type="scientific">Nasonia vitripennis</name>
    <name type="common">Parasitic wasp</name>
    <dbReference type="NCBI Taxonomy" id="7425"/>
    <lineage>
        <taxon>Eukaryota</taxon>
        <taxon>Metazoa</taxon>
        <taxon>Ecdysozoa</taxon>
        <taxon>Arthropoda</taxon>
        <taxon>Hexapoda</taxon>
        <taxon>Insecta</taxon>
        <taxon>Pterygota</taxon>
        <taxon>Neoptera</taxon>
        <taxon>Endopterygota</taxon>
        <taxon>Hymenoptera</taxon>
        <taxon>Apocrita</taxon>
        <taxon>Proctotrupomorpha</taxon>
        <taxon>Chalcidoidea</taxon>
        <taxon>Pteromalidae</taxon>
        <taxon>Pteromalinae</taxon>
        <taxon>Nasonia</taxon>
    </lineage>
</organism>
<dbReference type="Pfam" id="PF21296">
    <property type="entry name" value="WHD_APAF1"/>
    <property type="match status" value="1"/>
</dbReference>
<dbReference type="Proteomes" id="UP000002358">
    <property type="component" value="Chromosome 5"/>
</dbReference>
<dbReference type="PROSITE" id="PS50209">
    <property type="entry name" value="CARD"/>
    <property type="match status" value="1"/>
</dbReference>
<dbReference type="Gene3D" id="3.40.50.300">
    <property type="entry name" value="P-loop containing nucleotide triphosphate hydrolases"/>
    <property type="match status" value="1"/>
</dbReference>
<dbReference type="Pfam" id="PF00400">
    <property type="entry name" value="WD40"/>
    <property type="match status" value="2"/>
</dbReference>
<dbReference type="SMART" id="SM00320">
    <property type="entry name" value="WD40"/>
    <property type="match status" value="7"/>
</dbReference>
<dbReference type="InterPro" id="IPR002182">
    <property type="entry name" value="NB-ARC"/>
</dbReference>
<dbReference type="EnsemblMetazoa" id="XM_031932064">
    <property type="protein sequence ID" value="XP_031787924"/>
    <property type="gene ID" value="LOC100679184"/>
</dbReference>
<evidence type="ECO:0000256" key="3">
    <source>
        <dbReference type="ARBA" id="ARBA00022737"/>
    </source>
</evidence>
<evidence type="ECO:0000259" key="5">
    <source>
        <dbReference type="PROSITE" id="PS50209"/>
    </source>
</evidence>
<dbReference type="Pfam" id="PF00931">
    <property type="entry name" value="NB-ARC"/>
    <property type="match status" value="1"/>
</dbReference>
<evidence type="ECO:0000256" key="2">
    <source>
        <dbReference type="ARBA" id="ARBA00022703"/>
    </source>
</evidence>
<dbReference type="RefSeq" id="XP_031787923.1">
    <property type="nucleotide sequence ID" value="XM_031932063.2"/>
</dbReference>
<dbReference type="Gene3D" id="1.10.533.10">
    <property type="entry name" value="Death Domain, Fas"/>
    <property type="match status" value="1"/>
</dbReference>
<protein>
    <recommendedName>
        <fullName evidence="5">CARD domain-containing protein</fullName>
    </recommendedName>
</protein>
<dbReference type="PANTHER" id="PTHR22845:SF5">
    <property type="entry name" value="APOPTOTIC PROTEASE-ACTIVATING FACTOR 1"/>
    <property type="match status" value="1"/>
</dbReference>
<dbReference type="GO" id="GO:0042981">
    <property type="term" value="P:regulation of apoptotic process"/>
    <property type="evidence" value="ECO:0007669"/>
    <property type="project" value="InterPro"/>
</dbReference>
<evidence type="ECO:0000256" key="1">
    <source>
        <dbReference type="ARBA" id="ARBA00022574"/>
    </source>
</evidence>
<dbReference type="Gene3D" id="1.25.40.370">
    <property type="match status" value="1"/>
</dbReference>
<dbReference type="PANTHER" id="PTHR22845">
    <property type="entry name" value="APOPTOTIC PROTEASE-ACTIVATING FACTOR 1"/>
    <property type="match status" value="1"/>
</dbReference>
<sequence length="1379" mass="158453">MERRHQDVLRRMRQNIVDDLDVNNGIIIPLTTEFILREEDVIKIKKGKTKPERAAVLLDLLPLRGSRAFEVFHQSLKHHYDWLSDGIDNMLESARPGTPVSDTSFFSPNLQPVSPLTVRRGKMIEELKSGLKNLQSNGYIALHGMKGFGKSCLTASTLNDKDLTSQLFNNEIYWIKFNYKRHIHEEILIQLNNLYHQIKNYNPLIESINTEFLENSLKQAIDNHFKISGHNKALLILDDVSDKQIIDKFDFSCKTLVITSDIGVLENRCHIFVAIDHGFTEEETLGLFAKVLNIGIDELPEEAKQINAECKGMPLLIAMFAAQFENFKYDMKDKNRKGRWRYYLNSLRTKNEKNKVIEQFLKIQEATFDMCIGQLEKEMRERYEQLAIFSEDVNIMSKTLEILWKEEPFIVDEQMLDFCHKSLAAKKWNDELRSYIYGIHDLLLCHLRKKLLPEQLRDKHRVFIERYRTYCNGDFSKLPNDNYSLSYIGHHLEQAEYFDEFPSLYTNFEFLQAKINYTGLSDLLIDLKKYRKYITNNGNKTIEANLQDLEKFLEKQATTLAKHRLMKCLDLVQIALDHSDEGFVKDTAKQLALSKQFSLYLSHDKNSFKNNYLKFSQEVTTQATCIAFTNDPNHILIGSIDGEVVLWDYENCKPKMFHGHNKKYPIKKIVLSDSGSYFLALSEDGTCKLFALNSDEFTGNGLNISAQSPRHKQTFWTNIFEPIHDDSLKTFAIKREFITDMKFTPELSEISETPEIKKSDIKIAACTNAGTVALWNENGNLEWQDAYKTHHFGGVAFTSGDKFLHVMNETISVVRIYKKNQNSGYTYLSQFNLQLESPKVIYFSKNPNPIENNCLVIVTDKMALYLKWFSQDQEYLQRYEKYIKIEEKSKNTFYTAATLTYDARYLVISNSKGTISVLKAFNADDLITYFKGYVTSLDSYYFNEENHLICGSENRIIYMWDISADEKPKSVKTLLFDAKMAKLGEDNTVFLKTLPNAITIYNGNNELTKIESLHGKISSINLSNDARKLIYMTELGSVVIYEVATAESRKISQLDSVDNYIDILELQDNYFVLCRTADNNMQVSRSPKASQSLENTGYVISINKLNDESVMTVSKEGKIICWIIEDYKWRPFYECIDENGTIIHSCLSIYKTFLALLKDEQILVIYRMPDMDTIESNLGKLEILMKHSYKNPLSSCQFSQDEKYLAVALEGGDISIIDVMTSLELARLSLHCSTVCQLHWSPITINVPILLSVGCDELAWWNVSFLKTPDRSQNRRSRMGFSRSVSSPIVGISPRSSYRLPNSPLAPPTSPSVNVNEFWSRKLQKTSDADRPALLCCIQLPATCAGPTKVCVSDDFAKFLTVDIHGTVSNYTIFGSLAL</sequence>
<dbReference type="GeneID" id="100679184"/>
<dbReference type="Gene3D" id="1.10.10.10">
    <property type="entry name" value="Winged helix-like DNA-binding domain superfamily/Winged helix DNA-binding domain"/>
    <property type="match status" value="1"/>
</dbReference>
<dbReference type="RefSeq" id="XP_031787924.1">
    <property type="nucleotide sequence ID" value="XM_031932064.2"/>
</dbReference>
<dbReference type="PROSITE" id="PS50082">
    <property type="entry name" value="WD_REPEATS_2"/>
    <property type="match status" value="1"/>
</dbReference>
<dbReference type="SMR" id="A0A7M7QKE0"/>
<dbReference type="SUPFAM" id="SSF52540">
    <property type="entry name" value="P-loop containing nucleoside triphosphate hydrolases"/>
    <property type="match status" value="1"/>
</dbReference>
<reference evidence="6" key="1">
    <citation type="submission" date="2021-01" db="UniProtKB">
        <authorList>
            <consortium name="EnsemblMetazoa"/>
        </authorList>
    </citation>
    <scope>IDENTIFICATION</scope>
</reference>
<dbReference type="InterPro" id="IPR015943">
    <property type="entry name" value="WD40/YVTN_repeat-like_dom_sf"/>
</dbReference>
<dbReference type="Gene3D" id="2.130.10.10">
    <property type="entry name" value="YVTN repeat-like/Quinoprotein amine dehydrogenase"/>
    <property type="match status" value="2"/>
</dbReference>
<dbReference type="GO" id="GO:0043531">
    <property type="term" value="F:ADP binding"/>
    <property type="evidence" value="ECO:0007669"/>
    <property type="project" value="InterPro"/>
</dbReference>
<keyword evidence="7" id="KW-1185">Reference proteome</keyword>
<dbReference type="SUPFAM" id="SSF50978">
    <property type="entry name" value="WD40 repeat-like"/>
    <property type="match status" value="2"/>
</dbReference>
<dbReference type="InterPro" id="IPR001315">
    <property type="entry name" value="CARD"/>
</dbReference>
<feature type="repeat" description="WD" evidence="4">
    <location>
        <begin position="624"/>
        <end position="651"/>
    </location>
</feature>
<dbReference type="SMART" id="SM00114">
    <property type="entry name" value="CARD"/>
    <property type="match status" value="1"/>
</dbReference>